<feature type="chain" id="PRO_5035172326" description="nitrite reductase (cytochrome; ammonia-forming)" evidence="11">
    <location>
        <begin position="25"/>
        <end position="594"/>
    </location>
</feature>
<protein>
    <recommendedName>
        <fullName evidence="3">nitrite reductase (cytochrome; ammonia-forming)</fullName>
        <ecNumber evidence="3">1.7.2.2</ecNumber>
    </recommendedName>
</protein>
<keyword evidence="6 11" id="KW-0732">Signal</keyword>
<dbReference type="GO" id="GO:0004180">
    <property type="term" value="F:carboxypeptidase activity"/>
    <property type="evidence" value="ECO:0007669"/>
    <property type="project" value="UniProtKB-KW"/>
</dbReference>
<reference evidence="13" key="1">
    <citation type="submission" date="2021-03" db="EMBL/GenBank/DDBJ databases">
        <title>Acanthopleuribacteraceae sp. M133.</title>
        <authorList>
            <person name="Wang G."/>
        </authorList>
    </citation>
    <scope>NUCLEOTIDE SEQUENCE</scope>
    <source>
        <strain evidence="13">M133</strain>
    </source>
</reference>
<dbReference type="GO" id="GO:0046872">
    <property type="term" value="F:metal ion binding"/>
    <property type="evidence" value="ECO:0007669"/>
    <property type="project" value="UniProtKB-KW"/>
</dbReference>
<evidence type="ECO:0000256" key="5">
    <source>
        <dbReference type="ARBA" id="ARBA00022723"/>
    </source>
</evidence>
<dbReference type="InterPro" id="IPR023155">
    <property type="entry name" value="Cyt_c-552/4"/>
</dbReference>
<dbReference type="SUPFAM" id="SSF49464">
    <property type="entry name" value="Carboxypeptidase regulatory domain-like"/>
    <property type="match status" value="1"/>
</dbReference>
<evidence type="ECO:0000256" key="7">
    <source>
        <dbReference type="ARBA" id="ARBA00022837"/>
    </source>
</evidence>
<dbReference type="GO" id="GO:0019645">
    <property type="term" value="P:anaerobic electron transport chain"/>
    <property type="evidence" value="ECO:0007669"/>
    <property type="project" value="TreeGrafter"/>
</dbReference>
<dbReference type="InterPro" id="IPR008969">
    <property type="entry name" value="CarboxyPept-like_regulatory"/>
</dbReference>
<evidence type="ECO:0000259" key="12">
    <source>
        <dbReference type="Pfam" id="PF13435"/>
    </source>
</evidence>
<evidence type="ECO:0000256" key="3">
    <source>
        <dbReference type="ARBA" id="ARBA00011887"/>
    </source>
</evidence>
<evidence type="ECO:0000256" key="11">
    <source>
        <dbReference type="SAM" id="SignalP"/>
    </source>
</evidence>
<dbReference type="PANTHER" id="PTHR30633:SF0">
    <property type="entry name" value="CYTOCHROME C-552"/>
    <property type="match status" value="1"/>
</dbReference>
<accession>A0A8A4TIZ2</accession>
<keyword evidence="13" id="KW-0121">Carboxypeptidase</keyword>
<evidence type="ECO:0000313" key="14">
    <source>
        <dbReference type="Proteomes" id="UP000663929"/>
    </source>
</evidence>
<comment type="similarity">
    <text evidence="2">Belongs to the cytochrome c-552 family.</text>
</comment>
<dbReference type="InterPro" id="IPR036280">
    <property type="entry name" value="Multihaem_cyt_sf"/>
</dbReference>
<dbReference type="AlphaFoldDB" id="A0A8A4TIZ2"/>
<dbReference type="InterPro" id="IPR003321">
    <property type="entry name" value="Cyt_c552"/>
</dbReference>
<dbReference type="RefSeq" id="WP_237378805.1">
    <property type="nucleotide sequence ID" value="NZ_CP071793.1"/>
</dbReference>
<evidence type="ECO:0000256" key="4">
    <source>
        <dbReference type="ARBA" id="ARBA00022617"/>
    </source>
</evidence>
<dbReference type="EC" id="1.7.2.2" evidence="3"/>
<keyword evidence="8" id="KW-0560">Oxidoreductase</keyword>
<organism evidence="13 14">
    <name type="scientific">Sulfidibacter corallicola</name>
    <dbReference type="NCBI Taxonomy" id="2818388"/>
    <lineage>
        <taxon>Bacteria</taxon>
        <taxon>Pseudomonadati</taxon>
        <taxon>Acidobacteriota</taxon>
        <taxon>Holophagae</taxon>
        <taxon>Acanthopleuribacterales</taxon>
        <taxon>Acanthopleuribacteraceae</taxon>
        <taxon>Sulfidibacter</taxon>
    </lineage>
</organism>
<comment type="subcellular location">
    <subcellularLocation>
        <location evidence="1">Cell envelope</location>
    </subcellularLocation>
</comment>
<dbReference type="Gene3D" id="2.60.40.1120">
    <property type="entry name" value="Carboxypeptidase-like, regulatory domain"/>
    <property type="match status" value="1"/>
</dbReference>
<dbReference type="GO" id="GO:0042279">
    <property type="term" value="F:nitrite reductase (cytochrome, ammonia-forming) activity"/>
    <property type="evidence" value="ECO:0007669"/>
    <property type="project" value="UniProtKB-EC"/>
</dbReference>
<dbReference type="Pfam" id="PF13435">
    <property type="entry name" value="Cytochrome_C554"/>
    <property type="match status" value="1"/>
</dbReference>
<dbReference type="Proteomes" id="UP000663929">
    <property type="component" value="Chromosome"/>
</dbReference>
<keyword evidence="9" id="KW-0408">Iron</keyword>
<gene>
    <name evidence="13" type="ORF">J3U87_26560</name>
</gene>
<proteinExistence type="inferred from homology"/>
<dbReference type="EMBL" id="CP071793">
    <property type="protein sequence ID" value="QTD49164.1"/>
    <property type="molecule type" value="Genomic_DNA"/>
</dbReference>
<dbReference type="GO" id="GO:0020037">
    <property type="term" value="F:heme binding"/>
    <property type="evidence" value="ECO:0007669"/>
    <property type="project" value="TreeGrafter"/>
</dbReference>
<feature type="signal peptide" evidence="11">
    <location>
        <begin position="1"/>
        <end position="24"/>
    </location>
</feature>
<keyword evidence="13" id="KW-0378">Hydrolase</keyword>
<dbReference type="KEGG" id="scor:J3U87_26560"/>
<dbReference type="PANTHER" id="PTHR30633">
    <property type="entry name" value="CYTOCHROME C-552 RESPIRATORY NITRITE REDUCTASE"/>
    <property type="match status" value="1"/>
</dbReference>
<dbReference type="SUPFAM" id="SSF48695">
    <property type="entry name" value="Multiheme cytochromes"/>
    <property type="match status" value="1"/>
</dbReference>
<keyword evidence="5" id="KW-0479">Metal-binding</keyword>
<evidence type="ECO:0000256" key="6">
    <source>
        <dbReference type="ARBA" id="ARBA00022729"/>
    </source>
</evidence>
<comment type="catalytic activity">
    <reaction evidence="10">
        <text>6 Fe(III)-[cytochrome c] + NH4(+) + 2 H2O = 6 Fe(II)-[cytochrome c] + nitrite + 8 H(+)</text>
        <dbReference type="Rhea" id="RHEA:13089"/>
        <dbReference type="Rhea" id="RHEA-COMP:10350"/>
        <dbReference type="Rhea" id="RHEA-COMP:14399"/>
        <dbReference type="ChEBI" id="CHEBI:15377"/>
        <dbReference type="ChEBI" id="CHEBI:15378"/>
        <dbReference type="ChEBI" id="CHEBI:16301"/>
        <dbReference type="ChEBI" id="CHEBI:28938"/>
        <dbReference type="ChEBI" id="CHEBI:29033"/>
        <dbReference type="ChEBI" id="CHEBI:29034"/>
        <dbReference type="EC" id="1.7.2.2"/>
    </reaction>
</comment>
<feature type="domain" description="Cytochrome c-552/4" evidence="12">
    <location>
        <begin position="118"/>
        <end position="215"/>
    </location>
</feature>
<evidence type="ECO:0000256" key="10">
    <source>
        <dbReference type="ARBA" id="ARBA00049131"/>
    </source>
</evidence>
<keyword evidence="13" id="KW-0645">Protease</keyword>
<evidence type="ECO:0000256" key="2">
    <source>
        <dbReference type="ARBA" id="ARBA00009288"/>
    </source>
</evidence>
<keyword evidence="4" id="KW-0349">Heme</keyword>
<name>A0A8A4TIZ2_SULCO</name>
<keyword evidence="7" id="KW-0106">Calcium</keyword>
<evidence type="ECO:0000256" key="9">
    <source>
        <dbReference type="ARBA" id="ARBA00023004"/>
    </source>
</evidence>
<evidence type="ECO:0000256" key="1">
    <source>
        <dbReference type="ARBA" id="ARBA00004196"/>
    </source>
</evidence>
<sequence length="594" mass="65897">MKLTRIVFLLPTLFFSPTFSPLFAQLQGTVVDSATQAPIANAQIRIQGRAATVLTDDGGFFRLEDTTEFPFFLAAGAHTYYNGTVLINGKDDTTGILFELEPVDLTVTPDHALNAPTECQTCHPDQYDQWRGSPMANTGLNAWVFDVLDGQATAGGMNGFVYKRDGKHRDMKPNSECSACHSPIHWLTDIETAGMGDFHNPNQDMLDGVQCEVCHRALDVDLEKINWPGVFPEAFTFLRGPQRIEFGLLGDVDYNTFIMRAGYNPQLRDRVCAACHEDNTDHDADDDYEDPGSVPHETSFSEYQIYRSVVGEENARTCVDCHMPATDADTFCLFGTVERSPGTIRDHDIRGTTPEYLENAVTMNTEVALERGILNVDVSITNDKAGHAVPTGVMIRNMILLVEAFDSGDQALVQLSGDVVDVIGGSGDPDQGFYAGLPGKSFYKNMADGENQRVFYTEADRIAEDTRIMPGETYQDRFRFELPHTGQAGAEVDLDVRLIYRRSFFELTHQKGWTETGLGLPLADIAPPHYGHLMERFETQVDACTWKDSDGQPGIDQGDLHTLTGHWQEPAPWGNEDDGAHIDVRHMTAVVNCY</sequence>
<keyword evidence="14" id="KW-1185">Reference proteome</keyword>
<evidence type="ECO:0000256" key="8">
    <source>
        <dbReference type="ARBA" id="ARBA00023002"/>
    </source>
</evidence>
<dbReference type="Gene3D" id="1.10.1130.10">
    <property type="entry name" value="Flavocytochrome C3, Chain A"/>
    <property type="match status" value="1"/>
</dbReference>
<evidence type="ECO:0000313" key="13">
    <source>
        <dbReference type="EMBL" id="QTD49164.1"/>
    </source>
</evidence>
<dbReference type="GO" id="GO:0030288">
    <property type="term" value="C:outer membrane-bounded periplasmic space"/>
    <property type="evidence" value="ECO:0007669"/>
    <property type="project" value="TreeGrafter"/>
</dbReference>